<sequence length="332" mass="37713">MDDNASDNSGATLSSDESSPMTMSCMEVFKVDDYPTQLELRNSPDHDVFFQCGDRSIPCHRRVLQKRSDFFLKLFKTFSDATHIDVVGINYELMNSLCNLIYFGYVIVEPKYSYELVKLIDLFQVKDRLEAKIFDTTLDSREAYEYEGKDYEAKEAIFVIVRVRGAEDELHFVDSRNGLHSVPLILFPPEAAERKRMAERVKRNRSRLLQMREAQRIKKKVRIGKRAPTQFVEPGQFAGFEEGDSTSSNIANGSEGSSTVLKKVKDEPVSSGKEDESTRESETESCVLNVTNQSEESTTVVKEEVVTLDDVSDMNDNETRTAIENDSEQKDG</sequence>
<evidence type="ECO:0000259" key="2">
    <source>
        <dbReference type="PROSITE" id="PS50097"/>
    </source>
</evidence>
<gene>
    <name evidence="3" type="ORF">TKK_009161</name>
</gene>
<evidence type="ECO:0000313" key="4">
    <source>
        <dbReference type="Proteomes" id="UP001627154"/>
    </source>
</evidence>
<proteinExistence type="predicted"/>
<dbReference type="AlphaFoldDB" id="A0ABD2WX96"/>
<dbReference type="InterPro" id="IPR011333">
    <property type="entry name" value="SKP1/BTB/POZ_sf"/>
</dbReference>
<organism evidence="3 4">
    <name type="scientific">Trichogramma kaykai</name>
    <dbReference type="NCBI Taxonomy" id="54128"/>
    <lineage>
        <taxon>Eukaryota</taxon>
        <taxon>Metazoa</taxon>
        <taxon>Ecdysozoa</taxon>
        <taxon>Arthropoda</taxon>
        <taxon>Hexapoda</taxon>
        <taxon>Insecta</taxon>
        <taxon>Pterygota</taxon>
        <taxon>Neoptera</taxon>
        <taxon>Endopterygota</taxon>
        <taxon>Hymenoptera</taxon>
        <taxon>Apocrita</taxon>
        <taxon>Proctotrupomorpha</taxon>
        <taxon>Chalcidoidea</taxon>
        <taxon>Trichogrammatidae</taxon>
        <taxon>Trichogramma</taxon>
    </lineage>
</organism>
<accession>A0ABD2WX96</accession>
<name>A0ABD2WX96_9HYME</name>
<feature type="compositionally biased region" description="Polar residues" evidence="1">
    <location>
        <begin position="245"/>
        <end position="260"/>
    </location>
</feature>
<dbReference type="SMART" id="SM00225">
    <property type="entry name" value="BTB"/>
    <property type="match status" value="1"/>
</dbReference>
<comment type="caution">
    <text evidence="3">The sequence shown here is derived from an EMBL/GenBank/DDBJ whole genome shotgun (WGS) entry which is preliminary data.</text>
</comment>
<dbReference type="PROSITE" id="PS50097">
    <property type="entry name" value="BTB"/>
    <property type="match status" value="1"/>
</dbReference>
<protein>
    <recommendedName>
        <fullName evidence="2">BTB domain-containing protein</fullName>
    </recommendedName>
</protein>
<feature type="domain" description="BTB" evidence="2">
    <location>
        <begin position="46"/>
        <end position="110"/>
    </location>
</feature>
<evidence type="ECO:0000313" key="3">
    <source>
        <dbReference type="EMBL" id="KAL3397136.1"/>
    </source>
</evidence>
<feature type="compositionally biased region" description="Acidic residues" evidence="1">
    <location>
        <begin position="306"/>
        <end position="316"/>
    </location>
</feature>
<feature type="region of interest" description="Disordered" evidence="1">
    <location>
        <begin position="232"/>
        <end position="332"/>
    </location>
</feature>
<dbReference type="EMBL" id="JBJJXI010000067">
    <property type="protein sequence ID" value="KAL3397136.1"/>
    <property type="molecule type" value="Genomic_DNA"/>
</dbReference>
<keyword evidence="4" id="KW-1185">Reference proteome</keyword>
<feature type="compositionally biased region" description="Basic and acidic residues" evidence="1">
    <location>
        <begin position="317"/>
        <end position="332"/>
    </location>
</feature>
<evidence type="ECO:0000256" key="1">
    <source>
        <dbReference type="SAM" id="MobiDB-lite"/>
    </source>
</evidence>
<feature type="compositionally biased region" description="Basic and acidic residues" evidence="1">
    <location>
        <begin position="263"/>
        <end position="282"/>
    </location>
</feature>
<reference evidence="3 4" key="1">
    <citation type="journal article" date="2024" name="bioRxiv">
        <title>A reference genome for Trichogramma kaykai: A tiny desert-dwelling parasitoid wasp with competing sex-ratio distorters.</title>
        <authorList>
            <person name="Culotta J."/>
            <person name="Lindsey A.R."/>
        </authorList>
    </citation>
    <scope>NUCLEOTIDE SEQUENCE [LARGE SCALE GENOMIC DNA]</scope>
    <source>
        <strain evidence="3 4">KSX58</strain>
    </source>
</reference>
<dbReference type="InterPro" id="IPR000210">
    <property type="entry name" value="BTB/POZ_dom"/>
</dbReference>
<dbReference type="SUPFAM" id="SSF54695">
    <property type="entry name" value="POZ domain"/>
    <property type="match status" value="1"/>
</dbReference>
<dbReference type="Pfam" id="PF00651">
    <property type="entry name" value="BTB"/>
    <property type="match status" value="1"/>
</dbReference>
<dbReference type="Gene3D" id="3.30.710.10">
    <property type="entry name" value="Potassium Channel Kv1.1, Chain A"/>
    <property type="match status" value="1"/>
</dbReference>
<dbReference type="Proteomes" id="UP001627154">
    <property type="component" value="Unassembled WGS sequence"/>
</dbReference>